<gene>
    <name evidence="3" type="ORF">CATMQ487_45280</name>
</gene>
<evidence type="ECO:0000313" key="4">
    <source>
        <dbReference type="Proteomes" id="UP001057498"/>
    </source>
</evidence>
<keyword evidence="1" id="KW-0560">Oxidoreductase</keyword>
<sequence>MNYDLVICGVGGQGVLSIAWVIDHAAHEAGLHFKQSEVHGMAQRGGAVSACVRLSDQPLASDLIASGEAALVLSVEPLEALRYTKLLSPAGWIVTDVTPMVNIPDYPSAERLYPVLFSAPQLVALDATQLAKKAGNIKAQNMVALGAAARLLPLPPEALERQITALFEAKGERIVRANLNAFRMGDAASRFGAALGEAGVPGDVVARVVSRLQFPAHPLPPELVAAWVERLLAADGAEAARQLFDGGKAVKPETVTELAASAAA</sequence>
<dbReference type="InterPro" id="IPR052198">
    <property type="entry name" value="IorB_Oxidoreductase"/>
</dbReference>
<dbReference type="PANTHER" id="PTHR43854:SF1">
    <property type="entry name" value="INDOLEPYRUVATE OXIDOREDUCTASE SUBUNIT IORB"/>
    <property type="match status" value="1"/>
</dbReference>
<dbReference type="NCBIfam" id="NF005324">
    <property type="entry name" value="PRK06853.1-4"/>
    <property type="match status" value="1"/>
</dbReference>
<feature type="domain" description="Pyruvate/ketoisovalerate oxidoreductase catalytic" evidence="2">
    <location>
        <begin position="11"/>
        <end position="185"/>
    </location>
</feature>
<dbReference type="Gene3D" id="3.40.920.10">
    <property type="entry name" value="Pyruvate-ferredoxin oxidoreductase, PFOR, domain III"/>
    <property type="match status" value="1"/>
</dbReference>
<dbReference type="EMBL" id="AP025730">
    <property type="protein sequence ID" value="BDI07558.1"/>
    <property type="molecule type" value="Genomic_DNA"/>
</dbReference>
<dbReference type="PANTHER" id="PTHR43854">
    <property type="entry name" value="INDOLEPYRUVATE OXIDOREDUCTASE SUBUNIT IORB"/>
    <property type="match status" value="1"/>
</dbReference>
<reference evidence="3" key="1">
    <citation type="submission" date="2022-04" db="EMBL/GenBank/DDBJ databases">
        <title>Whole genome sequence of Sphaerotilus sp. FB-5.</title>
        <authorList>
            <person name="Takeda M."/>
            <person name="Narihara S."/>
            <person name="Akimoto M."/>
            <person name="Akimoto R."/>
            <person name="Nishiyashiki S."/>
            <person name="Murakami T."/>
        </authorList>
    </citation>
    <scope>NUCLEOTIDE SEQUENCE</scope>
    <source>
        <strain evidence="3">FB-5</strain>
    </source>
</reference>
<proteinExistence type="predicted"/>
<evidence type="ECO:0000256" key="1">
    <source>
        <dbReference type="ARBA" id="ARBA00023002"/>
    </source>
</evidence>
<dbReference type="InterPro" id="IPR002869">
    <property type="entry name" value="Pyrv_flavodox_OxRed_cen"/>
</dbReference>
<dbReference type="SUPFAM" id="SSF53323">
    <property type="entry name" value="Pyruvate-ferredoxin oxidoreductase, PFOR, domain III"/>
    <property type="match status" value="1"/>
</dbReference>
<protein>
    <recommendedName>
        <fullName evidence="2">Pyruvate/ketoisovalerate oxidoreductase catalytic domain-containing protein</fullName>
    </recommendedName>
</protein>
<name>A0ABN6PTU8_9BURK</name>
<evidence type="ECO:0000259" key="2">
    <source>
        <dbReference type="Pfam" id="PF01558"/>
    </source>
</evidence>
<dbReference type="Proteomes" id="UP001057498">
    <property type="component" value="Chromosome"/>
</dbReference>
<evidence type="ECO:0000313" key="3">
    <source>
        <dbReference type="EMBL" id="BDI07558.1"/>
    </source>
</evidence>
<dbReference type="RefSeq" id="WP_251970741.1">
    <property type="nucleotide sequence ID" value="NZ_AP025730.1"/>
</dbReference>
<organism evidence="3 4">
    <name type="scientific">Sphaerotilus microaerophilus</name>
    <dbReference type="NCBI Taxonomy" id="2914710"/>
    <lineage>
        <taxon>Bacteria</taxon>
        <taxon>Pseudomonadati</taxon>
        <taxon>Pseudomonadota</taxon>
        <taxon>Betaproteobacteria</taxon>
        <taxon>Burkholderiales</taxon>
        <taxon>Sphaerotilaceae</taxon>
        <taxon>Sphaerotilus</taxon>
    </lineage>
</organism>
<dbReference type="Pfam" id="PF01558">
    <property type="entry name" value="POR"/>
    <property type="match status" value="1"/>
</dbReference>
<accession>A0ABN6PTU8</accession>
<keyword evidence="4" id="KW-1185">Reference proteome</keyword>
<dbReference type="InterPro" id="IPR019752">
    <property type="entry name" value="Pyrv/ketoisovalerate_OxRed_cat"/>
</dbReference>